<evidence type="ECO:0000313" key="5">
    <source>
        <dbReference type="EMBL" id="MCD7464215.1"/>
    </source>
</evidence>
<accession>A0ABS8SZT6</accession>
<dbReference type="PANTHER" id="PTHR35357">
    <property type="entry name" value="OS02G0537100 PROTEIN"/>
    <property type="match status" value="1"/>
</dbReference>
<dbReference type="InterPro" id="IPR006501">
    <property type="entry name" value="Pectinesterase_inhib_dom"/>
</dbReference>
<dbReference type="CDD" id="cd15796">
    <property type="entry name" value="CIF_like"/>
    <property type="match status" value="1"/>
</dbReference>
<dbReference type="SUPFAM" id="SSF101148">
    <property type="entry name" value="Plant invertase/pectin methylesterase inhibitor"/>
    <property type="match status" value="1"/>
</dbReference>
<evidence type="ECO:0000256" key="2">
    <source>
        <dbReference type="ARBA" id="ARBA00023157"/>
    </source>
</evidence>
<dbReference type="EMBL" id="JACEIK010000947">
    <property type="protein sequence ID" value="MCD7464215.1"/>
    <property type="molecule type" value="Genomic_DNA"/>
</dbReference>
<dbReference type="Pfam" id="PF04043">
    <property type="entry name" value="PMEI"/>
    <property type="match status" value="1"/>
</dbReference>
<gene>
    <name evidence="5" type="ORF">HAX54_052306</name>
</gene>
<dbReference type="Proteomes" id="UP000823775">
    <property type="component" value="Unassembled WGS sequence"/>
</dbReference>
<dbReference type="SMART" id="SM00856">
    <property type="entry name" value="PMEI"/>
    <property type="match status" value="1"/>
</dbReference>
<organism evidence="5 6">
    <name type="scientific">Datura stramonium</name>
    <name type="common">Jimsonweed</name>
    <name type="synonym">Common thornapple</name>
    <dbReference type="NCBI Taxonomy" id="4076"/>
    <lineage>
        <taxon>Eukaryota</taxon>
        <taxon>Viridiplantae</taxon>
        <taxon>Streptophyta</taxon>
        <taxon>Embryophyta</taxon>
        <taxon>Tracheophyta</taxon>
        <taxon>Spermatophyta</taxon>
        <taxon>Magnoliopsida</taxon>
        <taxon>eudicotyledons</taxon>
        <taxon>Gunneridae</taxon>
        <taxon>Pentapetalae</taxon>
        <taxon>asterids</taxon>
        <taxon>lamiids</taxon>
        <taxon>Solanales</taxon>
        <taxon>Solanaceae</taxon>
        <taxon>Solanoideae</taxon>
        <taxon>Datureae</taxon>
        <taxon>Datura</taxon>
    </lineage>
</organism>
<comment type="caution">
    <text evidence="5">The sequence shown here is derived from an EMBL/GenBank/DDBJ whole genome shotgun (WGS) entry which is preliminary data.</text>
</comment>
<proteinExistence type="inferred from homology"/>
<keyword evidence="6" id="KW-1185">Reference proteome</keyword>
<protein>
    <recommendedName>
        <fullName evidence="4">Pectinesterase inhibitor domain-containing protein</fullName>
    </recommendedName>
</protein>
<evidence type="ECO:0000256" key="1">
    <source>
        <dbReference type="ARBA" id="ARBA00022729"/>
    </source>
</evidence>
<reference evidence="5 6" key="1">
    <citation type="journal article" date="2021" name="BMC Genomics">
        <title>Datura genome reveals duplications of psychoactive alkaloid biosynthetic genes and high mutation rate following tissue culture.</title>
        <authorList>
            <person name="Rajewski A."/>
            <person name="Carter-House D."/>
            <person name="Stajich J."/>
            <person name="Litt A."/>
        </authorList>
    </citation>
    <scope>NUCLEOTIDE SEQUENCE [LARGE SCALE GENOMIC DNA]</scope>
    <source>
        <strain evidence="5">AR-01</strain>
    </source>
</reference>
<keyword evidence="1" id="KW-0732">Signal</keyword>
<dbReference type="Gene3D" id="1.20.140.40">
    <property type="entry name" value="Invertase/pectin methylesterase inhibitor family protein"/>
    <property type="match status" value="1"/>
</dbReference>
<evidence type="ECO:0000259" key="4">
    <source>
        <dbReference type="SMART" id="SM00856"/>
    </source>
</evidence>
<sequence>MLMLITNLALNNDNSNNNNNNNLIHATCKATPNYSLCVTTLQSDPRSYHEAKGGDDVMTTLSLIMVDAVKSKSIKIMERVKELEKSNPELRVPLSQCYVAYNAVLRADVSVAVEALKRGVPKFAENGMDDVDIEAETCEYSFNYEKLASPISDMNRDIIELSKVAKSIIRMLL</sequence>
<dbReference type="InterPro" id="IPR034087">
    <property type="entry name" value="C/VIF1"/>
</dbReference>
<name>A0ABS8SZT6_DATST</name>
<evidence type="ECO:0000256" key="3">
    <source>
        <dbReference type="ARBA" id="ARBA00038471"/>
    </source>
</evidence>
<dbReference type="NCBIfam" id="TIGR01614">
    <property type="entry name" value="PME_inhib"/>
    <property type="match status" value="1"/>
</dbReference>
<dbReference type="PANTHER" id="PTHR35357:SF8">
    <property type="entry name" value="OS01G0111000 PROTEIN"/>
    <property type="match status" value="1"/>
</dbReference>
<dbReference type="InterPro" id="IPR035513">
    <property type="entry name" value="Invertase/methylesterase_inhib"/>
</dbReference>
<feature type="domain" description="Pectinesterase inhibitor" evidence="4">
    <location>
        <begin position="19"/>
        <end position="168"/>
    </location>
</feature>
<comment type="similarity">
    <text evidence="3">Belongs to the PMEI family.</text>
</comment>
<evidence type="ECO:0000313" key="6">
    <source>
        <dbReference type="Proteomes" id="UP000823775"/>
    </source>
</evidence>
<keyword evidence="2" id="KW-1015">Disulfide bond</keyword>